<accession>N1PHU1</accession>
<evidence type="ECO:0000313" key="3">
    <source>
        <dbReference type="EMBL" id="EME41679.1"/>
    </source>
</evidence>
<dbReference type="OMA" id="WLELILW"/>
<feature type="region of interest" description="Disordered" evidence="1">
    <location>
        <begin position="1063"/>
        <end position="1095"/>
    </location>
</feature>
<dbReference type="OrthoDB" id="5341924at2759"/>
<name>N1PHU1_DOTSN</name>
<protein>
    <recommendedName>
        <fullName evidence="2">EH domain-containing protein</fullName>
    </recommendedName>
</protein>
<dbReference type="eggNOG" id="ENOG502SKSN">
    <property type="taxonomic scope" value="Eukaryota"/>
</dbReference>
<dbReference type="AlphaFoldDB" id="N1PHU1"/>
<evidence type="ECO:0000259" key="2">
    <source>
        <dbReference type="PROSITE" id="PS50031"/>
    </source>
</evidence>
<keyword evidence="4" id="KW-1185">Reference proteome</keyword>
<sequence>MVKDGAAVTDCGTVWKRSAMRSRPTNGAGRRKLHRHAKHPRSGPSHLERHVPELLSPPTFFFPSLHNDALAQMRRWSTLRAPTVACKSTSPPTKQALWSLQSCRPYQQYTAEDLRRHTAAIPNSQQSHPGRKATQFAQYDIFRRVDAPEPRVEDWTALLDGALPPHLREWSTTPPSLSAVDVAEVLLAAQYPSNPKDEAFDLLFYLGFEKDRWNAVIWLIKRLVEKFPIRREESSRFAGISAIWQIDRSLEQATEPHSSLDLAQSNSMYDRIATTSLDDLTAGYGGELAPAVGLQHKALGQIWRTLGAMTKACAGSDIRPEVLEIIAYLHHKEVMPVSIYHSEPHSDPSAVQQPPLLSLLSSRILTSLSDAAWRAHEKLVIEEAKAQDARYVGIRPEVPGSVYRVHVAGLRTEVWMELILWSCIRGGWIAEGAQILDTIVSDTAWAAISWREYANSMCPDNRFDESWEYAFKTRVPSSMDDPRGQPLEVERTVSAEVINAYIDAVTCTVYADAGKPKHSAESTISLLVRFKRLLTRPQSRLSISTGSWDALILRLLDAQGVMFEAHAAAAHMLVSLSPGFAQGLGQKNTQDLPAYVLDGGMAMQGFLHRVLYGQIASGNYEGALAAFQQIQARADRDKQMSLTNFMTGQKPLLRALSEGDLFTNNLSGIEYPAFDMQIPSGILGSFLDLLTTSKDYDLGRWLLHNTDLDGPVIKPRMYHDPLIEPAVIRFAAESNDRELLGKFKDRQLRLPSLRAVFHAQIDAMRWEAAAKILQVMKTRRTTWRVTTVAHVACVMLRQVAGLAAGAAGAAADFNAAKAMFSNLCPSRHGRSVNISDEHAIEVRNLLVVLAAINGVWADICLELLPTNKRRFDKLMLNPSTFNMVLRSVVDAYGSVAGRRLLGTFWPYSARDSLDVATLLVRTRGRYGIRPDTLASIERQRISVRVRGTKEEQELVLYGALIPNSESILIILRKALEELGSQQKDPPPVANGPVSSALTSVRDRQVDLTTEGMIAWGIRRLAKLPYVATSVIEQIDSVLAAHDMHELRGQLSELVHNVERDVVEGAEEEDEMPQSSGVSSLIRRHMSSSKLWDRRP</sequence>
<evidence type="ECO:0000313" key="4">
    <source>
        <dbReference type="Proteomes" id="UP000016933"/>
    </source>
</evidence>
<organism evidence="3 4">
    <name type="scientific">Dothistroma septosporum (strain NZE10 / CBS 128990)</name>
    <name type="common">Red band needle blight fungus</name>
    <name type="synonym">Mycosphaerella pini</name>
    <dbReference type="NCBI Taxonomy" id="675120"/>
    <lineage>
        <taxon>Eukaryota</taxon>
        <taxon>Fungi</taxon>
        <taxon>Dikarya</taxon>
        <taxon>Ascomycota</taxon>
        <taxon>Pezizomycotina</taxon>
        <taxon>Dothideomycetes</taxon>
        <taxon>Dothideomycetidae</taxon>
        <taxon>Mycosphaerellales</taxon>
        <taxon>Mycosphaerellaceae</taxon>
        <taxon>Dothistroma</taxon>
    </lineage>
</organism>
<gene>
    <name evidence="3" type="ORF">DOTSEDRAFT_81917</name>
</gene>
<dbReference type="Proteomes" id="UP000016933">
    <property type="component" value="Unassembled WGS sequence"/>
</dbReference>
<reference evidence="3 4" key="2">
    <citation type="journal article" date="2012" name="PLoS Pathog.">
        <title>Diverse lifestyles and strategies of plant pathogenesis encoded in the genomes of eighteen Dothideomycetes fungi.</title>
        <authorList>
            <person name="Ohm R.A."/>
            <person name="Feau N."/>
            <person name="Henrissat B."/>
            <person name="Schoch C.L."/>
            <person name="Horwitz B.A."/>
            <person name="Barry K.W."/>
            <person name="Condon B.J."/>
            <person name="Copeland A.C."/>
            <person name="Dhillon B."/>
            <person name="Glaser F."/>
            <person name="Hesse C.N."/>
            <person name="Kosti I."/>
            <person name="LaButti K."/>
            <person name="Lindquist E.A."/>
            <person name="Lucas S."/>
            <person name="Salamov A.A."/>
            <person name="Bradshaw R.E."/>
            <person name="Ciuffetti L."/>
            <person name="Hamelin R.C."/>
            <person name="Kema G.H.J."/>
            <person name="Lawrence C."/>
            <person name="Scott J.A."/>
            <person name="Spatafora J.W."/>
            <person name="Turgeon B.G."/>
            <person name="de Wit P.J.G.M."/>
            <person name="Zhong S."/>
            <person name="Goodwin S.B."/>
            <person name="Grigoriev I.V."/>
        </authorList>
    </citation>
    <scope>NUCLEOTIDE SEQUENCE [LARGE SCALE GENOMIC DNA]</scope>
    <source>
        <strain evidence="4">NZE10 / CBS 128990</strain>
    </source>
</reference>
<dbReference type="EMBL" id="KB446542">
    <property type="protein sequence ID" value="EME41679.1"/>
    <property type="molecule type" value="Genomic_DNA"/>
</dbReference>
<feature type="compositionally biased region" description="Basic residues" evidence="1">
    <location>
        <begin position="29"/>
        <end position="41"/>
    </location>
</feature>
<feature type="region of interest" description="Disordered" evidence="1">
    <location>
        <begin position="16"/>
        <end position="50"/>
    </location>
</feature>
<dbReference type="HOGENOM" id="CLU_007381_0_0_1"/>
<dbReference type="PROSITE" id="PS50031">
    <property type="entry name" value="EH"/>
    <property type="match status" value="1"/>
</dbReference>
<dbReference type="InterPro" id="IPR000261">
    <property type="entry name" value="EH_dom"/>
</dbReference>
<proteinExistence type="predicted"/>
<reference evidence="4" key="1">
    <citation type="journal article" date="2012" name="PLoS Genet.">
        <title>The genomes of the fungal plant pathogens Cladosporium fulvum and Dothistroma septosporum reveal adaptation to different hosts and lifestyles but also signatures of common ancestry.</title>
        <authorList>
            <person name="de Wit P.J.G.M."/>
            <person name="van der Burgt A."/>
            <person name="Oekmen B."/>
            <person name="Stergiopoulos I."/>
            <person name="Abd-Elsalam K.A."/>
            <person name="Aerts A.L."/>
            <person name="Bahkali A.H."/>
            <person name="Beenen H.G."/>
            <person name="Chettri P."/>
            <person name="Cox M.P."/>
            <person name="Datema E."/>
            <person name="de Vries R.P."/>
            <person name="Dhillon B."/>
            <person name="Ganley A.R."/>
            <person name="Griffiths S.A."/>
            <person name="Guo Y."/>
            <person name="Hamelin R.C."/>
            <person name="Henrissat B."/>
            <person name="Kabir M.S."/>
            <person name="Jashni M.K."/>
            <person name="Kema G."/>
            <person name="Klaubauf S."/>
            <person name="Lapidus A."/>
            <person name="Levasseur A."/>
            <person name="Lindquist E."/>
            <person name="Mehrabi R."/>
            <person name="Ohm R.A."/>
            <person name="Owen T.J."/>
            <person name="Salamov A."/>
            <person name="Schwelm A."/>
            <person name="Schijlen E."/>
            <person name="Sun H."/>
            <person name="van den Burg H.A."/>
            <person name="van Ham R.C.H.J."/>
            <person name="Zhang S."/>
            <person name="Goodwin S.B."/>
            <person name="Grigoriev I.V."/>
            <person name="Collemare J."/>
            <person name="Bradshaw R.E."/>
        </authorList>
    </citation>
    <scope>NUCLEOTIDE SEQUENCE [LARGE SCALE GENOMIC DNA]</scope>
    <source>
        <strain evidence="4">NZE10 / CBS 128990</strain>
    </source>
</reference>
<feature type="domain" description="EH" evidence="2">
    <location>
        <begin position="261"/>
        <end position="358"/>
    </location>
</feature>
<evidence type="ECO:0000256" key="1">
    <source>
        <dbReference type="SAM" id="MobiDB-lite"/>
    </source>
</evidence>
<dbReference type="STRING" id="675120.N1PHU1"/>